<dbReference type="PANTHER" id="PTHR43464:SF95">
    <property type="entry name" value="TRNA U34 CARBOXYMETHYLTRANSFERASE"/>
    <property type="match status" value="1"/>
</dbReference>
<comment type="catalytic activity">
    <reaction evidence="3">
        <text>carboxy-S-adenosyl-L-methionine + 5-hydroxyuridine(34) in tRNA = 5-carboxymethoxyuridine(34) in tRNA + S-adenosyl-L-homocysteine + H(+)</text>
        <dbReference type="Rhea" id="RHEA:52848"/>
        <dbReference type="Rhea" id="RHEA-COMP:13381"/>
        <dbReference type="Rhea" id="RHEA-COMP:13383"/>
        <dbReference type="ChEBI" id="CHEBI:15378"/>
        <dbReference type="ChEBI" id="CHEBI:57856"/>
        <dbReference type="ChEBI" id="CHEBI:134278"/>
        <dbReference type="ChEBI" id="CHEBI:136877"/>
        <dbReference type="ChEBI" id="CHEBI:136879"/>
    </reaction>
</comment>
<organism evidence="4 5">
    <name type="scientific">Marinospirillum alkaliphilum DSM 21637</name>
    <dbReference type="NCBI Taxonomy" id="1122209"/>
    <lineage>
        <taxon>Bacteria</taxon>
        <taxon>Pseudomonadati</taxon>
        <taxon>Pseudomonadota</taxon>
        <taxon>Gammaproteobacteria</taxon>
        <taxon>Oceanospirillales</taxon>
        <taxon>Oceanospirillaceae</taxon>
        <taxon>Marinospirillum</taxon>
    </lineage>
</organism>
<dbReference type="InterPro" id="IPR029063">
    <property type="entry name" value="SAM-dependent_MTases_sf"/>
</dbReference>
<evidence type="ECO:0000313" key="4">
    <source>
        <dbReference type="EMBL" id="SFX73373.1"/>
    </source>
</evidence>
<keyword evidence="5" id="KW-1185">Reference proteome</keyword>
<feature type="binding site" evidence="3">
    <location>
        <position position="212"/>
    </location>
    <ligand>
        <name>carboxy-S-adenosyl-L-methionine</name>
        <dbReference type="ChEBI" id="CHEBI:134278"/>
    </ligand>
</feature>
<feature type="binding site" evidence="3">
    <location>
        <position position="331"/>
    </location>
    <ligand>
        <name>carboxy-S-adenosyl-L-methionine</name>
        <dbReference type="ChEBI" id="CHEBI:134278"/>
    </ligand>
</feature>
<dbReference type="InterPro" id="IPR027555">
    <property type="entry name" value="Mo5U34_MeTrfas-like"/>
</dbReference>
<keyword evidence="4" id="KW-0489">Methyltransferase</keyword>
<dbReference type="GO" id="GO:0002098">
    <property type="term" value="P:tRNA wobble uridine modification"/>
    <property type="evidence" value="ECO:0007669"/>
    <property type="project" value="InterPro"/>
</dbReference>
<keyword evidence="1 3" id="KW-0808">Transferase</keyword>
<protein>
    <recommendedName>
        <fullName evidence="3">tRNA U34 carboxymethyltransferase</fullName>
        <ecNumber evidence="3">2.5.1.-</ecNumber>
    </recommendedName>
</protein>
<dbReference type="InterPro" id="IPR010017">
    <property type="entry name" value="CmoB"/>
</dbReference>
<dbReference type="NCBIfam" id="TIGR00452">
    <property type="entry name" value="tRNA 5-methoxyuridine(34)/uridine 5-oxyacetic acid(34) synthase CmoB"/>
    <property type="match status" value="1"/>
</dbReference>
<dbReference type="Pfam" id="PF08003">
    <property type="entry name" value="Methyltransf_9"/>
    <property type="match status" value="1"/>
</dbReference>
<sequence length="339" mass="38728">MKGPDFSAIYRQFALLGRETPGFHRWLARLPEQLQQALDLQRHPEFAGWWKRINKLPDIQRARLQLNTAAVGADDGRLLGDEPLTDSQQRMIEGLLRDLMPWRKGPYQLQGTTIDTEWRSDFKWDRLAPHLSDLRGRKVLDVGGGSGYHAWRLAGAGAAFTLCIDPSPRFFAQFEAVRKLMGKEDLPEVHHLPLGIEAVPEQLEAFDTVLSMGVLYHRRSPIDHLLELKDCLRTGGELVLETLVVDGDEQTCLVPEDRYAAMGNVWFLPSVPLLERWLRRCGFTDVRCVDLNRTSVEEQRSTDWMTFMSLSDFLDPDHPHLTREGHPAPLRAILLARKP</sequence>
<dbReference type="Proteomes" id="UP000182350">
    <property type="component" value="Unassembled WGS sequence"/>
</dbReference>
<proteinExistence type="inferred from homology"/>
<keyword evidence="2 3" id="KW-0819">tRNA processing</keyword>
<dbReference type="AlphaFoldDB" id="A0A1K1ZIN7"/>
<feature type="binding site" evidence="3">
    <location>
        <begin position="196"/>
        <end position="197"/>
    </location>
    <ligand>
        <name>carboxy-S-adenosyl-L-methionine</name>
        <dbReference type="ChEBI" id="CHEBI:134278"/>
    </ligand>
</feature>
<feature type="binding site" evidence="3">
    <location>
        <position position="216"/>
    </location>
    <ligand>
        <name>carboxy-S-adenosyl-L-methionine</name>
        <dbReference type="ChEBI" id="CHEBI:134278"/>
    </ligand>
</feature>
<dbReference type="GO" id="GO:0032259">
    <property type="term" value="P:methylation"/>
    <property type="evidence" value="ECO:0007669"/>
    <property type="project" value="UniProtKB-KW"/>
</dbReference>
<feature type="binding site" evidence="3">
    <location>
        <position position="118"/>
    </location>
    <ligand>
        <name>carboxy-S-adenosyl-L-methionine</name>
        <dbReference type="ChEBI" id="CHEBI:134278"/>
    </ligand>
</feature>
<evidence type="ECO:0000313" key="5">
    <source>
        <dbReference type="Proteomes" id="UP000182350"/>
    </source>
</evidence>
<dbReference type="GO" id="GO:0008168">
    <property type="term" value="F:methyltransferase activity"/>
    <property type="evidence" value="ECO:0007669"/>
    <property type="project" value="UniProtKB-KW"/>
</dbReference>
<dbReference type="GO" id="GO:0016765">
    <property type="term" value="F:transferase activity, transferring alkyl or aryl (other than methyl) groups"/>
    <property type="evidence" value="ECO:0007669"/>
    <property type="project" value="UniProtKB-UniRule"/>
</dbReference>
<dbReference type="OrthoDB" id="9773188at2"/>
<feature type="binding site" evidence="3">
    <location>
        <position position="104"/>
    </location>
    <ligand>
        <name>carboxy-S-adenosyl-L-methionine</name>
        <dbReference type="ChEBI" id="CHEBI:134278"/>
    </ligand>
</feature>
<dbReference type="SUPFAM" id="SSF53335">
    <property type="entry name" value="S-adenosyl-L-methionine-dependent methyltransferases"/>
    <property type="match status" value="1"/>
</dbReference>
<evidence type="ECO:0000256" key="3">
    <source>
        <dbReference type="HAMAP-Rule" id="MF_01590"/>
    </source>
</evidence>
<reference evidence="4 5" key="1">
    <citation type="submission" date="2016-11" db="EMBL/GenBank/DDBJ databases">
        <authorList>
            <person name="Jaros S."/>
            <person name="Januszkiewicz K."/>
            <person name="Wedrychowicz H."/>
        </authorList>
    </citation>
    <scope>NUCLEOTIDE SEQUENCE [LARGE SCALE GENOMIC DNA]</scope>
    <source>
        <strain evidence="4 5">DSM 21637</strain>
    </source>
</reference>
<feature type="binding site" evidence="3">
    <location>
        <position position="123"/>
    </location>
    <ligand>
        <name>carboxy-S-adenosyl-L-methionine</name>
        <dbReference type="ChEBI" id="CHEBI:134278"/>
    </ligand>
</feature>
<feature type="binding site" evidence="3">
    <location>
        <begin position="165"/>
        <end position="167"/>
    </location>
    <ligand>
        <name>carboxy-S-adenosyl-L-methionine</name>
        <dbReference type="ChEBI" id="CHEBI:134278"/>
    </ligand>
</feature>
<name>A0A1K1ZIN7_9GAMM</name>
<feature type="binding site" evidence="3">
    <location>
        <position position="143"/>
    </location>
    <ligand>
        <name>carboxy-S-adenosyl-L-methionine</name>
        <dbReference type="ChEBI" id="CHEBI:134278"/>
    </ligand>
</feature>
<gene>
    <name evidence="3" type="primary">cmoB</name>
    <name evidence="4" type="ORF">SAMN02745752_02694</name>
</gene>
<dbReference type="RefSeq" id="WP_072327005.1">
    <property type="nucleotide sequence ID" value="NZ_FPJW01000011.1"/>
</dbReference>
<dbReference type="STRING" id="1122209.SAMN02745752_02694"/>
<evidence type="ECO:0000256" key="1">
    <source>
        <dbReference type="ARBA" id="ARBA00022679"/>
    </source>
</evidence>
<dbReference type="Gene3D" id="3.40.50.150">
    <property type="entry name" value="Vaccinia Virus protein VP39"/>
    <property type="match status" value="1"/>
</dbReference>
<dbReference type="NCBIfam" id="NF011650">
    <property type="entry name" value="PRK15068.1"/>
    <property type="match status" value="1"/>
</dbReference>
<dbReference type="EC" id="2.5.1.-" evidence="3"/>
<comment type="subunit">
    <text evidence="3">Homotetramer.</text>
</comment>
<dbReference type="HAMAP" id="MF_01590">
    <property type="entry name" value="tRNA_carboxymethyltr_CmoB"/>
    <property type="match status" value="1"/>
</dbReference>
<dbReference type="EMBL" id="FPJW01000011">
    <property type="protein sequence ID" value="SFX73373.1"/>
    <property type="molecule type" value="Genomic_DNA"/>
</dbReference>
<dbReference type="PANTHER" id="PTHR43464">
    <property type="entry name" value="METHYLTRANSFERASE"/>
    <property type="match status" value="1"/>
</dbReference>
<dbReference type="CDD" id="cd02440">
    <property type="entry name" value="AdoMet_MTases"/>
    <property type="match status" value="1"/>
</dbReference>
<comment type="similarity">
    <text evidence="3">Belongs to the class I-like SAM-binding methyltransferase superfamily. CmoB family.</text>
</comment>
<accession>A0A1K1ZIN7</accession>
<comment type="function">
    <text evidence="3">Catalyzes carboxymethyl transfer from carboxy-S-adenosyl-L-methionine (Cx-SAM) to 5-hydroxyuridine (ho5U) to form 5-carboxymethoxyuridine (cmo5U) at position 34 in tRNAs.</text>
</comment>
<evidence type="ECO:0000256" key="2">
    <source>
        <dbReference type="ARBA" id="ARBA00022694"/>
    </source>
</evidence>